<dbReference type="EMBL" id="WKKI01000008">
    <property type="protein sequence ID" value="MRX71895.1"/>
    <property type="molecule type" value="Genomic_DNA"/>
</dbReference>
<dbReference type="Proteomes" id="UP000448867">
    <property type="component" value="Unassembled WGS sequence"/>
</dbReference>
<keyword evidence="2" id="KW-1185">Reference proteome</keyword>
<comment type="caution">
    <text evidence="1">The sequence shown here is derived from an EMBL/GenBank/DDBJ whole genome shotgun (WGS) entry which is preliminary data.</text>
</comment>
<accession>A0A7X2IY11</accession>
<organism evidence="1 2">
    <name type="scientific">Metabacillus lacus</name>
    <dbReference type="NCBI Taxonomy" id="1983721"/>
    <lineage>
        <taxon>Bacteria</taxon>
        <taxon>Bacillati</taxon>
        <taxon>Bacillota</taxon>
        <taxon>Bacilli</taxon>
        <taxon>Bacillales</taxon>
        <taxon>Bacillaceae</taxon>
        <taxon>Metabacillus</taxon>
    </lineage>
</organism>
<sequence length="81" mass="9515">MKKTLSKEERQQMLSDIQRFFYDTRGEEIGELAAGHVLDFIEESIAPHYYNQALDHAKTLLDDRLASVTEELYVLEKQLKR</sequence>
<evidence type="ECO:0000313" key="1">
    <source>
        <dbReference type="EMBL" id="MRX71895.1"/>
    </source>
</evidence>
<dbReference type="RefSeq" id="WP_154307023.1">
    <property type="nucleotide sequence ID" value="NZ_WKKI01000008.1"/>
</dbReference>
<name>A0A7X2IY11_9BACI</name>
<protein>
    <submittedName>
        <fullName evidence="1">DUF2164 family protein</fullName>
    </submittedName>
</protein>
<reference evidence="1 2" key="1">
    <citation type="submission" date="2019-11" db="EMBL/GenBank/DDBJ databases">
        <title>Bacillus lacus genome.</title>
        <authorList>
            <person name="Allen C.J."/>
            <person name="Newman J.D."/>
        </authorList>
    </citation>
    <scope>NUCLEOTIDE SEQUENCE [LARGE SCALE GENOMIC DNA]</scope>
    <source>
        <strain evidence="1 2">KCTC 33946</strain>
    </source>
</reference>
<dbReference type="AlphaFoldDB" id="A0A7X2IY11"/>
<dbReference type="Pfam" id="PF09932">
    <property type="entry name" value="DUF2164"/>
    <property type="match status" value="1"/>
</dbReference>
<dbReference type="InterPro" id="IPR018680">
    <property type="entry name" value="DUF2164"/>
</dbReference>
<dbReference type="OrthoDB" id="573733at2"/>
<proteinExistence type="predicted"/>
<evidence type="ECO:0000313" key="2">
    <source>
        <dbReference type="Proteomes" id="UP000448867"/>
    </source>
</evidence>
<gene>
    <name evidence="1" type="ORF">GJU40_06875</name>
</gene>